<name>A0A813WN21_9BILA</name>
<dbReference type="InterPro" id="IPR026983">
    <property type="entry name" value="DHC"/>
</dbReference>
<dbReference type="EMBL" id="CAJNOC010001358">
    <property type="protein sequence ID" value="CAF0857841.1"/>
    <property type="molecule type" value="Genomic_DNA"/>
</dbReference>
<dbReference type="OrthoDB" id="5593012at2759"/>
<evidence type="ECO:0000259" key="2">
    <source>
        <dbReference type="Pfam" id="PF08393"/>
    </source>
</evidence>
<protein>
    <recommendedName>
        <fullName evidence="2">Dynein heavy chain linker domain-containing protein</fullName>
    </recommendedName>
</protein>
<dbReference type="Proteomes" id="UP000663879">
    <property type="component" value="Unassembled WGS sequence"/>
</dbReference>
<dbReference type="PANTHER" id="PTHR22878">
    <property type="entry name" value="DYNEIN HEAVY CHAIN 6, AXONEMAL-LIKE-RELATED"/>
    <property type="match status" value="1"/>
</dbReference>
<dbReference type="Gene3D" id="1.10.287.2620">
    <property type="match status" value="1"/>
</dbReference>
<dbReference type="PANTHER" id="PTHR22878:SF70">
    <property type="entry name" value="DYNEIN HEAVY CHAIN 2, AXONEMAL"/>
    <property type="match status" value="1"/>
</dbReference>
<evidence type="ECO:0000256" key="1">
    <source>
        <dbReference type="SAM" id="Coils"/>
    </source>
</evidence>
<gene>
    <name evidence="3" type="ORF">OXX778_LOCUS9286</name>
</gene>
<keyword evidence="1" id="KW-0175">Coiled coil</keyword>
<dbReference type="InterPro" id="IPR013602">
    <property type="entry name" value="Dynein_heavy_linker"/>
</dbReference>
<feature type="domain" description="Dynein heavy chain linker" evidence="2">
    <location>
        <begin position="849"/>
        <end position="1060"/>
    </location>
</feature>
<dbReference type="InterPro" id="IPR042222">
    <property type="entry name" value="Dynein_2_N"/>
</dbReference>
<dbReference type="GO" id="GO:0007018">
    <property type="term" value="P:microtubule-based movement"/>
    <property type="evidence" value="ECO:0007669"/>
    <property type="project" value="InterPro"/>
</dbReference>
<evidence type="ECO:0000313" key="4">
    <source>
        <dbReference type="Proteomes" id="UP000663879"/>
    </source>
</evidence>
<dbReference type="GO" id="GO:0030286">
    <property type="term" value="C:dynein complex"/>
    <property type="evidence" value="ECO:0007669"/>
    <property type="project" value="InterPro"/>
</dbReference>
<reference evidence="3" key="1">
    <citation type="submission" date="2021-02" db="EMBL/GenBank/DDBJ databases">
        <authorList>
            <person name="Nowell W R."/>
        </authorList>
    </citation>
    <scope>NUCLEOTIDE SEQUENCE</scope>
    <source>
        <strain evidence="3">Ploen Becks lab</strain>
    </source>
</reference>
<dbReference type="GO" id="GO:0051959">
    <property type="term" value="F:dynein light intermediate chain binding"/>
    <property type="evidence" value="ECO:0007669"/>
    <property type="project" value="InterPro"/>
</dbReference>
<accession>A0A813WN21</accession>
<organism evidence="3 4">
    <name type="scientific">Brachionus calyciflorus</name>
    <dbReference type="NCBI Taxonomy" id="104777"/>
    <lineage>
        <taxon>Eukaryota</taxon>
        <taxon>Metazoa</taxon>
        <taxon>Spiralia</taxon>
        <taxon>Gnathifera</taxon>
        <taxon>Rotifera</taxon>
        <taxon>Eurotatoria</taxon>
        <taxon>Monogononta</taxon>
        <taxon>Pseudotrocha</taxon>
        <taxon>Ploima</taxon>
        <taxon>Brachionidae</taxon>
        <taxon>Brachionus</taxon>
    </lineage>
</organism>
<dbReference type="Gene3D" id="1.20.140.100">
    <property type="entry name" value="Dynein heavy chain, N-terminal domain 2"/>
    <property type="match status" value="1"/>
</dbReference>
<proteinExistence type="predicted"/>
<evidence type="ECO:0000313" key="3">
    <source>
        <dbReference type="EMBL" id="CAF0857841.1"/>
    </source>
</evidence>
<dbReference type="Pfam" id="PF08393">
    <property type="entry name" value="DHC_N2"/>
    <property type="match status" value="1"/>
</dbReference>
<dbReference type="AlphaFoldDB" id="A0A813WN21"/>
<sequence length="1063" mass="125846">MNAKNYRPIFMEHFTPLDSKSTEFSRQPKIVTRGALTQATPANQSNFYRQPSDLIGNNYTPQAKDLNIKQIQENNLKNYQNDKSIINSNSSKFESNNNLSNHYGGWGYTTTNQNNLIKLPKIDYVQNKSFRNLKFIKSSKTFVTKNKRDHSLPNKIEQLFSNVLNKTEKENTKKKNSLDLNSIPKEDVILLLNDNNYNIDFLPWYTSTLGLTRPNSPDINTQQRYNSLLMNSINESMIYPLTNELLTKIKQRVNNFALINNLRDMVEKYEKDIGEQYTWAIKKSILDYIVKDKSEQERLGIKMIEKEIHSAGRFNFPWHDSLINARNLIKKRLFLYNNSIVHKIYYNFNLKYLNFRMIDLEELINMMPMSLRDFKICVRRQIEQKKQYLIENWLDQCTDLILLNKNSIDLLINQQDKKESFDLMNSFFETISIIISSRMRILIEKTLEDLTNFLILYSNGNDYDNLNETQFRGILTTQTSIIPFIIPLKLNKDDSSVYLDPQIDEITETLRELYDDITNSLNNLPRLENLVLHNFQSKNFNYLEMLKINEKIVIELKQKVFEIFEANRQGPLNYLKTYDKYKYLISNNSIQETNIFVLRKNQSLSDYRKKIDYFKSLIEEISLLPQKIPLNIFMLDCAELNEFLLDRANNCINIILDKILNDNLTLNKTICERFDKIVYTMTQYGATPEECVKLIKYVENARFYECYQLKEMVFESAANVLFLVDYALFSKEDLKWNNYAFTWYDNIQPMLLNTELKLLKEKDDWIFRLKDKRSKLSLKIDDCFSRVKELRNKDRISDAKQIKSDINFISQEIEEYSKERSEISRDEKILDLAETVDFSIVDDIRILKEPYDKLWSVTCRFFSLQEKWLNNSIKNINAEDVEIELQDMWKISFQSTKKFTNSDQKGPLRVALTIKHKIEKFRQKLPYIQVFCNPGLKQRHWDSLNTILETKIENNESILLKDILEFVQSAESKLEKLTMISTLAAKEYALEQALKKMKASWENMQFNFMQYKNENMFILSSFDDIDALLDDHYVKTTSMKNSPFVSAFQQDVLEWESELVSFF</sequence>
<keyword evidence="4" id="KW-1185">Reference proteome</keyword>
<feature type="coiled-coil region" evidence="1">
    <location>
        <begin position="799"/>
        <end position="826"/>
    </location>
</feature>
<dbReference type="GO" id="GO:0045505">
    <property type="term" value="F:dynein intermediate chain binding"/>
    <property type="evidence" value="ECO:0007669"/>
    <property type="project" value="InterPro"/>
</dbReference>
<comment type="caution">
    <text evidence="3">The sequence shown here is derived from an EMBL/GenBank/DDBJ whole genome shotgun (WGS) entry which is preliminary data.</text>
</comment>